<dbReference type="OrthoDB" id="82146at2157"/>
<dbReference type="HOGENOM" id="CLU_075503_0_1_2"/>
<keyword evidence="1" id="KW-0812">Transmembrane</keyword>
<dbReference type="eggNOG" id="arCOG04284">
    <property type="taxonomic scope" value="Archaea"/>
</dbReference>
<dbReference type="PANTHER" id="PTHR34300:SF2">
    <property type="entry name" value="QUEUOSINE PRECURSOR TRANSPORTER-RELATED"/>
    <property type="match status" value="1"/>
</dbReference>
<dbReference type="NCBIfam" id="TIGR00697">
    <property type="entry name" value="queuosine precursor transporter"/>
    <property type="match status" value="1"/>
</dbReference>
<evidence type="ECO:0000313" key="2">
    <source>
        <dbReference type="EMBL" id="AEA47289.1"/>
    </source>
</evidence>
<reference evidence="2 3" key="1">
    <citation type="submission" date="2011-03" db="EMBL/GenBank/DDBJ databases">
        <title>The complete genome of Archaeoglobus veneficus SNP6.</title>
        <authorList>
            <consortium name="US DOE Joint Genome Institute (JGI-PGF)"/>
            <person name="Lucas S."/>
            <person name="Copeland A."/>
            <person name="Lapidus A."/>
            <person name="Bruce D."/>
            <person name="Goodwin L."/>
            <person name="Pitluck S."/>
            <person name="Kyrpides N."/>
            <person name="Mavromatis K."/>
            <person name="Pagani I."/>
            <person name="Ivanova N."/>
            <person name="Mikhailova N."/>
            <person name="Lu M."/>
            <person name="Detter J.C."/>
            <person name="Tapia R."/>
            <person name="Han C."/>
            <person name="Land M."/>
            <person name="Hauser L."/>
            <person name="Markowitz V."/>
            <person name="Cheng J.-F."/>
            <person name="Hugenholtz P."/>
            <person name="Woyke T."/>
            <person name="Wu D."/>
            <person name="Spring S."/>
            <person name="Brambilla E."/>
            <person name="Klenk H.-P."/>
            <person name="Eisen J.A."/>
        </authorList>
    </citation>
    <scope>NUCLEOTIDE SEQUENCE [LARGE SCALE GENOMIC DNA]</scope>
    <source>
        <strain>SNP6</strain>
    </source>
</reference>
<feature type="transmembrane region" description="Helical" evidence="1">
    <location>
        <begin position="195"/>
        <end position="213"/>
    </location>
</feature>
<evidence type="ECO:0000256" key="1">
    <source>
        <dbReference type="HAMAP-Rule" id="MF_02088"/>
    </source>
</evidence>
<keyword evidence="1" id="KW-0813">Transport</keyword>
<feature type="transmembrane region" description="Helical" evidence="1">
    <location>
        <begin position="85"/>
        <end position="105"/>
    </location>
</feature>
<organism evidence="2 3">
    <name type="scientific">Archaeoglobus veneficus (strain DSM 11195 / SNP6)</name>
    <dbReference type="NCBI Taxonomy" id="693661"/>
    <lineage>
        <taxon>Archaea</taxon>
        <taxon>Methanobacteriati</taxon>
        <taxon>Methanobacteriota</taxon>
        <taxon>Archaeoglobi</taxon>
        <taxon>Archaeoglobales</taxon>
        <taxon>Archaeoglobaceae</taxon>
        <taxon>Archaeoglobus</taxon>
    </lineage>
</organism>
<comment type="function">
    <text evidence="1">Involved in the import of queuosine (Q) precursors, required for Q precursor salvage.</text>
</comment>
<evidence type="ECO:0000313" key="3">
    <source>
        <dbReference type="Proteomes" id="UP000008136"/>
    </source>
</evidence>
<dbReference type="GO" id="GO:0005886">
    <property type="term" value="C:plasma membrane"/>
    <property type="evidence" value="ECO:0007669"/>
    <property type="project" value="UniProtKB-SubCell"/>
</dbReference>
<keyword evidence="3" id="KW-1185">Reference proteome</keyword>
<dbReference type="GeneID" id="10394404"/>
<dbReference type="EMBL" id="CP002588">
    <property type="protein sequence ID" value="AEA47289.1"/>
    <property type="molecule type" value="Genomic_DNA"/>
</dbReference>
<feature type="transmembrane region" description="Helical" evidence="1">
    <location>
        <begin position="52"/>
        <end position="73"/>
    </location>
</feature>
<proteinExistence type="inferred from homology"/>
<feature type="transmembrane region" description="Helical" evidence="1">
    <location>
        <begin position="163"/>
        <end position="189"/>
    </location>
</feature>
<gene>
    <name evidence="2" type="ordered locus">Arcve_1283</name>
</gene>
<dbReference type="STRING" id="693661.Arcve_1283"/>
<dbReference type="InterPro" id="IPR003744">
    <property type="entry name" value="YhhQ"/>
</dbReference>
<dbReference type="KEGG" id="ave:Arcve_1283"/>
<feature type="transmembrane region" description="Helical" evidence="1">
    <location>
        <begin position="29"/>
        <end position="46"/>
    </location>
</feature>
<dbReference type="AlphaFoldDB" id="F2KN13"/>
<keyword evidence="1" id="KW-1133">Transmembrane helix</keyword>
<dbReference type="Proteomes" id="UP000008136">
    <property type="component" value="Chromosome"/>
</dbReference>
<keyword evidence="1" id="KW-0472">Membrane</keyword>
<dbReference type="RefSeq" id="WP_013683951.1">
    <property type="nucleotide sequence ID" value="NC_015320.1"/>
</dbReference>
<dbReference type="PANTHER" id="PTHR34300">
    <property type="entry name" value="QUEUOSINE PRECURSOR TRANSPORTER-RELATED"/>
    <property type="match status" value="1"/>
</dbReference>
<keyword evidence="1" id="KW-1003">Cell membrane</keyword>
<accession>F2KN13</accession>
<dbReference type="HAMAP" id="MF_02088">
    <property type="entry name" value="Q_prec_transport"/>
    <property type="match status" value="1"/>
</dbReference>
<sequence>MLDFVVWAVATLGIVTLTIVLAERYGVEIAVGIFASLTVIANILAVKRIAVASLIGPAGVLVYSSTFLITDILGEIYGKEYGKKAVIAGFFANIVALVSILIAVNWQPAPSFAMPPELEKAFEDVFSFAPRIVIASMIAYLVSQTHDVYAFHFWKTKTGGKYLWLRNNASTIVSQLIDTVLFITIAFYGVVPTEALLGMIFGQYVIKVAIALLDTPFMYIATYTWKVISPNSVN</sequence>
<feature type="transmembrane region" description="Helical" evidence="1">
    <location>
        <begin position="6"/>
        <end position="22"/>
    </location>
</feature>
<name>F2KN13_ARCVS</name>
<comment type="similarity">
    <text evidence="1">Belongs to the vitamin uptake transporter (VUT/ECF) (TC 2.A.88) family. Q precursor transporter subfamily.</text>
</comment>
<comment type="subcellular location">
    <subcellularLocation>
        <location evidence="1">Cell membrane</location>
        <topology evidence="1">Multi-pass membrane protein</topology>
    </subcellularLocation>
</comment>
<dbReference type="Pfam" id="PF02592">
    <property type="entry name" value="Vut_1"/>
    <property type="match status" value="1"/>
</dbReference>
<dbReference type="GO" id="GO:0022857">
    <property type="term" value="F:transmembrane transporter activity"/>
    <property type="evidence" value="ECO:0007669"/>
    <property type="project" value="UniProtKB-UniRule"/>
</dbReference>
<protein>
    <recommendedName>
        <fullName evidence="1">Probable queuosine precursor transporter</fullName>
        <shortName evidence="1">Q precursor transporter</shortName>
    </recommendedName>
</protein>